<dbReference type="InterPro" id="IPR011009">
    <property type="entry name" value="Kinase-like_dom_sf"/>
</dbReference>
<comment type="caution">
    <text evidence="3">The sequence shown here is derived from an EMBL/GenBank/DDBJ whole genome shotgun (WGS) entry which is preliminary data.</text>
</comment>
<evidence type="ECO:0000259" key="2">
    <source>
        <dbReference type="Pfam" id="PF01636"/>
    </source>
</evidence>
<dbReference type="RefSeq" id="WP_142538895.1">
    <property type="nucleotide sequence ID" value="NZ_BMIE01000004.1"/>
</dbReference>
<dbReference type="SUPFAM" id="SSF56112">
    <property type="entry name" value="Protein kinase-like (PK-like)"/>
    <property type="match status" value="1"/>
</dbReference>
<evidence type="ECO:0000313" key="3">
    <source>
        <dbReference type="EMBL" id="TQR13013.1"/>
    </source>
</evidence>
<dbReference type="InterPro" id="IPR050249">
    <property type="entry name" value="Pseudomonas-type_ThrB"/>
</dbReference>
<dbReference type="GO" id="GO:0009088">
    <property type="term" value="P:threonine biosynthetic process"/>
    <property type="evidence" value="ECO:0007669"/>
    <property type="project" value="TreeGrafter"/>
</dbReference>
<evidence type="ECO:0000256" key="1">
    <source>
        <dbReference type="ARBA" id="ARBA00038240"/>
    </source>
</evidence>
<organism evidence="3 4">
    <name type="scientific">Psychrobacillus lasiicapitis</name>
    <dbReference type="NCBI Taxonomy" id="1636719"/>
    <lineage>
        <taxon>Bacteria</taxon>
        <taxon>Bacillati</taxon>
        <taxon>Bacillota</taxon>
        <taxon>Bacilli</taxon>
        <taxon>Bacillales</taxon>
        <taxon>Bacillaceae</taxon>
        <taxon>Psychrobacillus</taxon>
    </lineage>
</organism>
<feature type="domain" description="Aminoglycoside phosphotransferase" evidence="2">
    <location>
        <begin position="6"/>
        <end position="214"/>
    </location>
</feature>
<gene>
    <name evidence="3" type="ORF">FG382_10775</name>
</gene>
<dbReference type="Pfam" id="PF01636">
    <property type="entry name" value="APH"/>
    <property type="match status" value="1"/>
</dbReference>
<name>A0A544T6D0_9BACI</name>
<dbReference type="GO" id="GO:0004413">
    <property type="term" value="F:homoserine kinase activity"/>
    <property type="evidence" value="ECO:0007669"/>
    <property type="project" value="TreeGrafter"/>
</dbReference>
<reference evidence="3 4" key="1">
    <citation type="submission" date="2019-05" db="EMBL/GenBank/DDBJ databases">
        <title>Psychrobacillus vulpis sp. nov., a new species isolated from feces of a red fox that inhabits in The Tablas de Daimiel Natural Park, Albacete, Spain.</title>
        <authorList>
            <person name="Rodriguez M."/>
            <person name="Reina J.C."/>
            <person name="Bejar V."/>
            <person name="Llamas I."/>
        </authorList>
    </citation>
    <scope>NUCLEOTIDE SEQUENCE [LARGE SCALE GENOMIC DNA]</scope>
    <source>
        <strain evidence="3 4">NEAU-3TGS17</strain>
    </source>
</reference>
<dbReference type="InterPro" id="IPR002575">
    <property type="entry name" value="Aminoglycoside_PTrfase"/>
</dbReference>
<sequence>MRENCVRLNGGFHNDVFYMEEKEKVVRISNAKKTKLMVLQEIEWMKFLYEHEVAVPMSEMPLEEENGRVRTYFEFVKGDMMDVTNALHWNENIFEQWGRILGKMHALSKKFTVKEMHRPLWSVENMDVFGIRANLSTWLQERYDVLMQSLHTFDREESTFGLIHNDFHQGNLIINKDGTIFTIDFDDCAFNWYAQDIAVAFYHAYWQHSSFNADIKAFPQIFMNHFLVGYQTENSLHEDIVKQIPIFLKLREIFLYQLFNKTWDKNNLEEWQKYSLLDLEEKIKNEAPYAGIVDFSVYV</sequence>
<accession>A0A544T6D0</accession>
<dbReference type="Gene3D" id="3.90.1200.10">
    <property type="match status" value="1"/>
</dbReference>
<keyword evidence="4" id="KW-1185">Reference proteome</keyword>
<comment type="similarity">
    <text evidence="1">Belongs to the pseudomonas-type ThrB family.</text>
</comment>
<dbReference type="PANTHER" id="PTHR21064:SF6">
    <property type="entry name" value="AMINOGLYCOSIDE PHOSPHOTRANSFERASE DOMAIN-CONTAINING PROTEIN"/>
    <property type="match status" value="1"/>
</dbReference>
<protein>
    <recommendedName>
        <fullName evidence="2">Aminoglycoside phosphotransferase domain-containing protein</fullName>
    </recommendedName>
</protein>
<dbReference type="OrthoDB" id="4030632at2"/>
<evidence type="ECO:0000313" key="4">
    <source>
        <dbReference type="Proteomes" id="UP000317316"/>
    </source>
</evidence>
<dbReference type="PANTHER" id="PTHR21064">
    <property type="entry name" value="AMINOGLYCOSIDE PHOSPHOTRANSFERASE DOMAIN-CONTAINING PROTEIN-RELATED"/>
    <property type="match status" value="1"/>
</dbReference>
<proteinExistence type="inferred from homology"/>
<dbReference type="Proteomes" id="UP000317316">
    <property type="component" value="Unassembled WGS sequence"/>
</dbReference>
<dbReference type="EMBL" id="VDGH01000006">
    <property type="protein sequence ID" value="TQR13013.1"/>
    <property type="molecule type" value="Genomic_DNA"/>
</dbReference>
<dbReference type="AlphaFoldDB" id="A0A544T6D0"/>